<sequence length="177" mass="19826">MNRKENLNQSDREVIDENKVIENLLNGDAKNEKKQSGKNRSGTEVIYSKQVGCFDLKSILINLMIYTIVLMVTSGWLGGFYLGSFLDACNAAIIMSILNIILKPILVLLTLPLTIMTFGLFYVFVNGFLLVIADYLMGPSFEITSFGVAVLASIFISLLRMAINHYFLKEDTIKVKL</sequence>
<dbReference type="RefSeq" id="WP_006785185.1">
    <property type="nucleotide sequence ID" value="NZ_CABJBH010000009.1"/>
</dbReference>
<dbReference type="AlphaFoldDB" id="A0A9X5APH0"/>
<dbReference type="EMBL" id="WMQE01000018">
    <property type="protein sequence ID" value="MTK21526.1"/>
    <property type="molecule type" value="Genomic_DNA"/>
</dbReference>
<evidence type="ECO:0000313" key="2">
    <source>
        <dbReference type="EMBL" id="MTK21526.1"/>
    </source>
</evidence>
<dbReference type="OrthoDB" id="1644720at2"/>
<dbReference type="Pfam" id="PF04020">
    <property type="entry name" value="Phage_holin_4_2"/>
    <property type="match status" value="1"/>
</dbReference>
<comment type="caution">
    <text evidence="2">The sequence shown here is derived from an EMBL/GenBank/DDBJ whole genome shotgun (WGS) entry which is preliminary data.</text>
</comment>
<dbReference type="GeneID" id="60058617"/>
<organism evidence="2 3">
    <name type="scientific">Turicibacter sanguinis</name>
    <dbReference type="NCBI Taxonomy" id="154288"/>
    <lineage>
        <taxon>Bacteria</taxon>
        <taxon>Bacillati</taxon>
        <taxon>Bacillota</taxon>
        <taxon>Erysipelotrichia</taxon>
        <taxon>Erysipelotrichales</taxon>
        <taxon>Turicibacteraceae</taxon>
        <taxon>Turicibacter</taxon>
    </lineage>
</organism>
<proteinExistence type="predicted"/>
<keyword evidence="1" id="KW-1133">Transmembrane helix</keyword>
<dbReference type="PANTHER" id="PTHR37309:SF1">
    <property type="entry name" value="SLR0284 PROTEIN"/>
    <property type="match status" value="1"/>
</dbReference>
<dbReference type="Proteomes" id="UP000487649">
    <property type="component" value="Unassembled WGS sequence"/>
</dbReference>
<dbReference type="InterPro" id="IPR007165">
    <property type="entry name" value="Phage_holin_4_2"/>
</dbReference>
<accession>A0A9X5APH0</accession>
<name>A0A9X5APH0_9FIRM</name>
<evidence type="ECO:0000313" key="3">
    <source>
        <dbReference type="Proteomes" id="UP000487649"/>
    </source>
</evidence>
<evidence type="ECO:0000256" key="1">
    <source>
        <dbReference type="SAM" id="Phobius"/>
    </source>
</evidence>
<dbReference type="PANTHER" id="PTHR37309">
    <property type="entry name" value="SLR0284 PROTEIN"/>
    <property type="match status" value="1"/>
</dbReference>
<feature type="transmembrane region" description="Helical" evidence="1">
    <location>
        <begin position="143"/>
        <end position="163"/>
    </location>
</feature>
<feature type="transmembrane region" description="Helical" evidence="1">
    <location>
        <begin position="59"/>
        <end position="79"/>
    </location>
</feature>
<feature type="transmembrane region" description="Helical" evidence="1">
    <location>
        <begin position="118"/>
        <end position="137"/>
    </location>
</feature>
<keyword evidence="1" id="KW-0472">Membrane</keyword>
<keyword evidence="1" id="KW-0812">Transmembrane</keyword>
<gene>
    <name evidence="2" type="ORF">GMA92_08840</name>
</gene>
<protein>
    <submittedName>
        <fullName evidence="2">Phage holin family protein</fullName>
    </submittedName>
</protein>
<reference evidence="2 3" key="1">
    <citation type="journal article" date="2019" name="Nat. Med.">
        <title>A library of human gut bacterial isolates paired with longitudinal multiomics data enables mechanistic microbiome research.</title>
        <authorList>
            <person name="Poyet M."/>
            <person name="Groussin M."/>
            <person name="Gibbons S.M."/>
            <person name="Avila-Pacheco J."/>
            <person name="Jiang X."/>
            <person name="Kearney S.M."/>
            <person name="Perrotta A.R."/>
            <person name="Berdy B."/>
            <person name="Zhao S."/>
            <person name="Lieberman T.D."/>
            <person name="Swanson P.K."/>
            <person name="Smith M."/>
            <person name="Roesemann S."/>
            <person name="Alexander J.E."/>
            <person name="Rich S.A."/>
            <person name="Livny J."/>
            <person name="Vlamakis H."/>
            <person name="Clish C."/>
            <person name="Bullock K."/>
            <person name="Deik A."/>
            <person name="Scott J."/>
            <person name="Pierce K.A."/>
            <person name="Xavier R.J."/>
            <person name="Alm E.J."/>
        </authorList>
    </citation>
    <scope>NUCLEOTIDE SEQUENCE [LARGE SCALE GENOMIC DNA]</scope>
    <source>
        <strain evidence="2 3">BIOML-A198</strain>
    </source>
</reference>
<feature type="transmembrane region" description="Helical" evidence="1">
    <location>
        <begin position="91"/>
        <end position="111"/>
    </location>
</feature>